<dbReference type="PRINTS" id="PR00040">
    <property type="entry name" value="HTHMERR"/>
</dbReference>
<sequence>MRDAGYTIRTMAQRCGMTAHTLRYYERVGLIQPVGRAQNGHRRYSDEDEAWLNFLHCMRATNMPIREMQRYAALRERGEGSSLERRKILEEHRSVITEQIAALEKAQKLLTHKIDNYRAIEERIGVRRPAEYSTDQLPDLAPAM</sequence>
<dbReference type="EMBL" id="CP093313">
    <property type="protein sequence ID" value="UWZ83678.1"/>
    <property type="molecule type" value="Genomic_DNA"/>
</dbReference>
<evidence type="ECO:0000313" key="3">
    <source>
        <dbReference type="EMBL" id="UWZ83678.1"/>
    </source>
</evidence>
<dbReference type="RefSeq" id="WP_260793028.1">
    <property type="nucleotide sequence ID" value="NZ_CP093313.1"/>
</dbReference>
<dbReference type="InterPro" id="IPR000551">
    <property type="entry name" value="MerR-type_HTH_dom"/>
</dbReference>
<organism evidence="3 4">
    <name type="scientific">Occallatibacter riparius</name>
    <dbReference type="NCBI Taxonomy" id="1002689"/>
    <lineage>
        <taxon>Bacteria</taxon>
        <taxon>Pseudomonadati</taxon>
        <taxon>Acidobacteriota</taxon>
        <taxon>Terriglobia</taxon>
        <taxon>Terriglobales</taxon>
        <taxon>Acidobacteriaceae</taxon>
        <taxon>Occallatibacter</taxon>
    </lineage>
</organism>
<evidence type="ECO:0000259" key="2">
    <source>
        <dbReference type="PROSITE" id="PS50937"/>
    </source>
</evidence>
<dbReference type="Proteomes" id="UP001059380">
    <property type="component" value="Chromosome"/>
</dbReference>
<dbReference type="GO" id="GO:0003700">
    <property type="term" value="F:DNA-binding transcription factor activity"/>
    <property type="evidence" value="ECO:0007669"/>
    <property type="project" value="InterPro"/>
</dbReference>
<evidence type="ECO:0000313" key="4">
    <source>
        <dbReference type="Proteomes" id="UP001059380"/>
    </source>
</evidence>
<reference evidence="3" key="1">
    <citation type="submission" date="2021-04" db="EMBL/GenBank/DDBJ databases">
        <title>Phylogenetic analysis of Acidobacteriaceae.</title>
        <authorList>
            <person name="Qiu L."/>
            <person name="Zhang Q."/>
        </authorList>
    </citation>
    <scope>NUCLEOTIDE SEQUENCE</scope>
    <source>
        <strain evidence="3">DSM 25168</strain>
    </source>
</reference>
<gene>
    <name evidence="3" type="ORF">MOP44_24305</name>
</gene>
<dbReference type="InterPro" id="IPR047057">
    <property type="entry name" value="MerR_fam"/>
</dbReference>
<dbReference type="GO" id="GO:0003677">
    <property type="term" value="F:DNA binding"/>
    <property type="evidence" value="ECO:0007669"/>
    <property type="project" value="UniProtKB-KW"/>
</dbReference>
<accession>A0A9J7BRX7</accession>
<dbReference type="SUPFAM" id="SSF46955">
    <property type="entry name" value="Putative DNA-binding domain"/>
    <property type="match status" value="1"/>
</dbReference>
<proteinExistence type="predicted"/>
<dbReference type="Gene3D" id="1.10.1660.10">
    <property type="match status" value="1"/>
</dbReference>
<dbReference type="Pfam" id="PF13411">
    <property type="entry name" value="MerR_1"/>
    <property type="match status" value="1"/>
</dbReference>
<dbReference type="KEGG" id="orp:MOP44_24305"/>
<dbReference type="CDD" id="cd01109">
    <property type="entry name" value="HTH_YyaN"/>
    <property type="match status" value="1"/>
</dbReference>
<evidence type="ECO:0000256" key="1">
    <source>
        <dbReference type="ARBA" id="ARBA00023125"/>
    </source>
</evidence>
<dbReference type="PROSITE" id="PS50937">
    <property type="entry name" value="HTH_MERR_2"/>
    <property type="match status" value="1"/>
</dbReference>
<feature type="domain" description="HTH merR-type" evidence="2">
    <location>
        <begin position="5"/>
        <end position="74"/>
    </location>
</feature>
<dbReference type="SMART" id="SM00422">
    <property type="entry name" value="HTH_MERR"/>
    <property type="match status" value="1"/>
</dbReference>
<name>A0A9J7BRX7_9BACT</name>
<dbReference type="InterPro" id="IPR009061">
    <property type="entry name" value="DNA-bd_dom_put_sf"/>
</dbReference>
<dbReference type="AlphaFoldDB" id="A0A9J7BRX7"/>
<dbReference type="PANTHER" id="PTHR30204">
    <property type="entry name" value="REDOX-CYCLING DRUG-SENSING TRANSCRIPTIONAL ACTIVATOR SOXR"/>
    <property type="match status" value="1"/>
</dbReference>
<keyword evidence="4" id="KW-1185">Reference proteome</keyword>
<dbReference type="PANTHER" id="PTHR30204:SF98">
    <property type="entry name" value="HTH-TYPE TRANSCRIPTIONAL REGULATOR ADHR"/>
    <property type="match status" value="1"/>
</dbReference>
<keyword evidence="1" id="KW-0238">DNA-binding</keyword>
<protein>
    <submittedName>
        <fullName evidence="3">MerR family transcriptional regulator</fullName>
    </submittedName>
</protein>